<evidence type="ECO:0000313" key="2">
    <source>
        <dbReference type="EMBL" id="TLX63980.1"/>
    </source>
</evidence>
<dbReference type="RefSeq" id="WP_138411397.1">
    <property type="nucleotide sequence ID" value="NZ_QLAG01000008.1"/>
</dbReference>
<keyword evidence="1" id="KW-0472">Membrane</keyword>
<accession>A0A5R9QG14</accession>
<reference evidence="2 3" key="1">
    <citation type="journal article" date="2017" name="Eur. J. Clin. Microbiol. Infect. Dis.">
        <title>Uncommonly isolated clinical Pseudomonas: identification and phylogenetic assignation.</title>
        <authorList>
            <person name="Mulet M."/>
            <person name="Gomila M."/>
            <person name="Ramirez A."/>
            <person name="Cardew S."/>
            <person name="Moore E.R."/>
            <person name="Lalucat J."/>
            <person name="Garcia-Valdes E."/>
        </authorList>
    </citation>
    <scope>NUCLEOTIDE SEQUENCE [LARGE SCALE GENOMIC DNA]</scope>
    <source>
        <strain evidence="2 3">SD129</strain>
    </source>
</reference>
<dbReference type="Proteomes" id="UP000306753">
    <property type="component" value="Unassembled WGS sequence"/>
</dbReference>
<sequence length="185" mass="20466">MENIYQAPAAELVEPTTDSAFFVTSIRKLMVLYLATFGLYAWYCLYKHWQAYRATTGEKVWPTARSFFQIFFMHALGRAISRRLEAEGLGRWDYIGSATVYVVLVIASTALNFIVGGEAPGVLNLVTILVSLACAIPLVTFQKMANRASGDSLGQGNAQFTWANVLWILLGTIIWALTLIGFLLG</sequence>
<protein>
    <submittedName>
        <fullName evidence="2">MFS transporter permease</fullName>
    </submittedName>
</protein>
<dbReference type="AlphaFoldDB" id="A0A5R9QG14"/>
<feature type="transmembrane region" description="Helical" evidence="1">
    <location>
        <begin position="121"/>
        <end position="141"/>
    </location>
</feature>
<feature type="transmembrane region" description="Helical" evidence="1">
    <location>
        <begin position="162"/>
        <end position="184"/>
    </location>
</feature>
<gene>
    <name evidence="2" type="ORF">DN820_08165</name>
</gene>
<organism evidence="2 3">
    <name type="scientific">Stutzerimonas nosocomialis</name>
    <dbReference type="NCBI Taxonomy" id="1056496"/>
    <lineage>
        <taxon>Bacteria</taxon>
        <taxon>Pseudomonadati</taxon>
        <taxon>Pseudomonadota</taxon>
        <taxon>Gammaproteobacteria</taxon>
        <taxon>Pseudomonadales</taxon>
        <taxon>Pseudomonadaceae</taxon>
        <taxon>Stutzerimonas</taxon>
    </lineage>
</organism>
<name>A0A5R9QG14_9GAMM</name>
<keyword evidence="1" id="KW-1133">Transmembrane helix</keyword>
<evidence type="ECO:0000256" key="1">
    <source>
        <dbReference type="SAM" id="Phobius"/>
    </source>
</evidence>
<evidence type="ECO:0000313" key="3">
    <source>
        <dbReference type="Proteomes" id="UP000306753"/>
    </source>
</evidence>
<feature type="transmembrane region" description="Helical" evidence="1">
    <location>
        <begin position="92"/>
        <end position="115"/>
    </location>
</feature>
<keyword evidence="3" id="KW-1185">Reference proteome</keyword>
<comment type="caution">
    <text evidence="2">The sequence shown here is derived from an EMBL/GenBank/DDBJ whole genome shotgun (WGS) entry which is preliminary data.</text>
</comment>
<feature type="transmembrane region" description="Helical" evidence="1">
    <location>
        <begin position="29"/>
        <end position="49"/>
    </location>
</feature>
<keyword evidence="1" id="KW-0812">Transmembrane</keyword>
<proteinExistence type="predicted"/>
<dbReference type="EMBL" id="QLAG01000008">
    <property type="protein sequence ID" value="TLX63980.1"/>
    <property type="molecule type" value="Genomic_DNA"/>
</dbReference>